<evidence type="ECO:0000256" key="3">
    <source>
        <dbReference type="ARBA" id="ARBA00022679"/>
    </source>
</evidence>
<evidence type="ECO:0000256" key="4">
    <source>
        <dbReference type="ARBA" id="ARBA00022691"/>
    </source>
</evidence>
<dbReference type="InterPro" id="IPR003333">
    <property type="entry name" value="CMAS"/>
</dbReference>
<dbReference type="Pfam" id="PF02353">
    <property type="entry name" value="CMAS"/>
    <property type="match status" value="1"/>
</dbReference>
<comment type="similarity">
    <text evidence="1">Belongs to the CFA/CMAS family.</text>
</comment>
<dbReference type="Gene3D" id="3.40.50.150">
    <property type="entry name" value="Vaccinia Virus protein VP39"/>
    <property type="match status" value="1"/>
</dbReference>
<accession>A0ABX0NHF1</accession>
<dbReference type="SUPFAM" id="SSF53335">
    <property type="entry name" value="S-adenosyl-L-methionine-dependent methyltransferases"/>
    <property type="match status" value="1"/>
</dbReference>
<dbReference type="CDD" id="cd02440">
    <property type="entry name" value="AdoMet_MTases"/>
    <property type="match status" value="1"/>
</dbReference>
<organism evidence="6 7">
    <name type="scientific">Massilia frigida</name>
    <dbReference type="NCBI Taxonomy" id="2609281"/>
    <lineage>
        <taxon>Bacteria</taxon>
        <taxon>Pseudomonadati</taxon>
        <taxon>Pseudomonadota</taxon>
        <taxon>Betaproteobacteria</taxon>
        <taxon>Burkholderiales</taxon>
        <taxon>Oxalobacteraceae</taxon>
        <taxon>Telluria group</taxon>
        <taxon>Massilia</taxon>
    </lineage>
</organism>
<dbReference type="PANTHER" id="PTHR43667">
    <property type="entry name" value="CYCLOPROPANE-FATTY-ACYL-PHOSPHOLIPID SYNTHASE"/>
    <property type="match status" value="1"/>
</dbReference>
<sequence>MDSKNTALKQGATTEDIQFHYDLSRSFYQHWLDRTMTYSSAMYEGDDDLETAQKRKLDHHIAQAEIGPGSRVLDIGCGWGSLMFRCAEQIPSSHCVGLTLSADQKESIDGARSDRIEVLLKGWQALEEVHSFDAAVSVGAMEHFVGPGWSADDKIAVYRDFFKKVSCVLKPGGCLSLQTIVFDRMEESEFPPFITEKIFPGSMLPRQSEILAASDRVLSLVNVRNDALDYARTCREWVQRIEAAKPELIAMVGADKTNEYVQYLRMSAAAFERQQFGLLRLKFRSYASA</sequence>
<dbReference type="Proteomes" id="UP000621455">
    <property type="component" value="Unassembled WGS sequence"/>
</dbReference>
<comment type="caution">
    <text evidence="6">The sequence shown here is derived from an EMBL/GenBank/DDBJ whole genome shotgun (WGS) entry which is preliminary data.</text>
</comment>
<protein>
    <submittedName>
        <fullName evidence="6">Methyltransferase domain-containing protein</fullName>
    </submittedName>
</protein>
<keyword evidence="7" id="KW-1185">Reference proteome</keyword>
<dbReference type="PIRSF" id="PIRSF003085">
    <property type="entry name" value="CMAS"/>
    <property type="match status" value="1"/>
</dbReference>
<evidence type="ECO:0000256" key="1">
    <source>
        <dbReference type="ARBA" id="ARBA00010815"/>
    </source>
</evidence>
<dbReference type="GO" id="GO:0008168">
    <property type="term" value="F:methyltransferase activity"/>
    <property type="evidence" value="ECO:0007669"/>
    <property type="project" value="UniProtKB-KW"/>
</dbReference>
<evidence type="ECO:0000313" key="7">
    <source>
        <dbReference type="Proteomes" id="UP000621455"/>
    </source>
</evidence>
<keyword evidence="4" id="KW-0949">S-adenosyl-L-methionine</keyword>
<proteinExistence type="inferred from homology"/>
<keyword evidence="2 6" id="KW-0489">Methyltransferase</keyword>
<keyword evidence="3" id="KW-0808">Transferase</keyword>
<evidence type="ECO:0000256" key="5">
    <source>
        <dbReference type="ARBA" id="ARBA00023098"/>
    </source>
</evidence>
<dbReference type="GO" id="GO:0032259">
    <property type="term" value="P:methylation"/>
    <property type="evidence" value="ECO:0007669"/>
    <property type="project" value="UniProtKB-KW"/>
</dbReference>
<gene>
    <name evidence="6" type="ORF">F2P44_21665</name>
</gene>
<reference evidence="6 7" key="1">
    <citation type="submission" date="2019-10" db="EMBL/GenBank/DDBJ databases">
        <title>Taxonomy of Antarctic Massilia spp.: description of Massilia rubra sp. nov., Massilia aquatica sp. nov., Massilia mucilaginosa sp. nov., Massilia frigida sp. nov. isolated from streams, lakes and regoliths.</title>
        <authorList>
            <person name="Holochova P."/>
            <person name="Sedlacek I."/>
            <person name="Kralova S."/>
            <person name="Maslanova I."/>
            <person name="Busse H.-J."/>
            <person name="Stankova E."/>
            <person name="Vrbovska V."/>
            <person name="Kovarovic V."/>
            <person name="Bartak M."/>
            <person name="Svec P."/>
            <person name="Pantucek R."/>
        </authorList>
    </citation>
    <scope>NUCLEOTIDE SEQUENCE [LARGE SCALE GENOMIC DNA]</scope>
    <source>
        <strain evidence="6 7">CCM 8695</strain>
    </source>
</reference>
<dbReference type="EMBL" id="WHJG01000026">
    <property type="protein sequence ID" value="NHZ81863.1"/>
    <property type="molecule type" value="Genomic_DNA"/>
</dbReference>
<dbReference type="InterPro" id="IPR050723">
    <property type="entry name" value="CFA/CMAS"/>
</dbReference>
<name>A0ABX0NHF1_9BURK</name>
<keyword evidence="5" id="KW-0443">Lipid metabolism</keyword>
<dbReference type="InterPro" id="IPR029063">
    <property type="entry name" value="SAM-dependent_MTases_sf"/>
</dbReference>
<dbReference type="RefSeq" id="WP_167089361.1">
    <property type="nucleotide sequence ID" value="NZ_WHJG01000026.1"/>
</dbReference>
<evidence type="ECO:0000313" key="6">
    <source>
        <dbReference type="EMBL" id="NHZ81863.1"/>
    </source>
</evidence>
<evidence type="ECO:0000256" key="2">
    <source>
        <dbReference type="ARBA" id="ARBA00022603"/>
    </source>
</evidence>
<dbReference type="PANTHER" id="PTHR43667:SF1">
    <property type="entry name" value="CYCLOPROPANE-FATTY-ACYL-PHOSPHOLIPID SYNTHASE"/>
    <property type="match status" value="1"/>
</dbReference>